<dbReference type="InterPro" id="IPR007693">
    <property type="entry name" value="DNA_helicase_DnaB-like_N"/>
</dbReference>
<dbReference type="HOGENOM" id="CLU_005373_0_1_14"/>
<dbReference type="PATRIC" id="fig|743966.3.peg.435"/>
<keyword evidence="3 12" id="KW-0235">DNA replication</keyword>
<dbReference type="InterPro" id="IPR007692">
    <property type="entry name" value="DNA_helicase_DnaB"/>
</dbReference>
<keyword evidence="5 12" id="KW-0378">Hydrolase</keyword>
<proteinExistence type="inferred from homology"/>
<dbReference type="GO" id="GO:0005524">
    <property type="term" value="F:ATP binding"/>
    <property type="evidence" value="ECO:0007669"/>
    <property type="project" value="UniProtKB-UniRule"/>
</dbReference>
<dbReference type="CDD" id="cd00984">
    <property type="entry name" value="DnaB_C"/>
    <property type="match status" value="1"/>
</dbReference>
<evidence type="ECO:0000256" key="2">
    <source>
        <dbReference type="ARBA" id="ARBA00022515"/>
    </source>
</evidence>
<dbReference type="InterPro" id="IPR016136">
    <property type="entry name" value="DNA_helicase_N/primase_C"/>
</dbReference>
<dbReference type="Pfam" id="PF03796">
    <property type="entry name" value="DnaB_C"/>
    <property type="match status" value="1"/>
</dbReference>
<dbReference type="GO" id="GO:1990077">
    <property type="term" value="C:primosome complex"/>
    <property type="evidence" value="ECO:0007669"/>
    <property type="project" value="UniProtKB-UniRule"/>
</dbReference>
<evidence type="ECO:0000256" key="5">
    <source>
        <dbReference type="ARBA" id="ARBA00022801"/>
    </source>
</evidence>
<dbReference type="Pfam" id="PF00772">
    <property type="entry name" value="DnaB"/>
    <property type="match status" value="1"/>
</dbReference>
<evidence type="ECO:0000313" key="15">
    <source>
        <dbReference type="Proteomes" id="UP000019229"/>
    </source>
</evidence>
<evidence type="ECO:0000256" key="1">
    <source>
        <dbReference type="ARBA" id="ARBA00008428"/>
    </source>
</evidence>
<dbReference type="EC" id="5.6.2.3" evidence="11 12"/>
<evidence type="ECO:0000256" key="12">
    <source>
        <dbReference type="RuleBase" id="RU362085"/>
    </source>
</evidence>
<dbReference type="Gene3D" id="1.10.860.10">
    <property type="entry name" value="DNAb Helicase, Chain A"/>
    <property type="match status" value="1"/>
</dbReference>
<keyword evidence="4 12" id="KW-0547">Nucleotide-binding</keyword>
<evidence type="ECO:0000256" key="11">
    <source>
        <dbReference type="NCBIfam" id="TIGR00665"/>
    </source>
</evidence>
<keyword evidence="8 12" id="KW-0238">DNA-binding</keyword>
<feature type="domain" description="SF4 helicase" evidence="13">
    <location>
        <begin position="179"/>
        <end position="452"/>
    </location>
</feature>
<keyword evidence="6 12" id="KW-0347">Helicase</keyword>
<dbReference type="RefSeq" id="WP_022934673.1">
    <property type="nucleotide sequence ID" value="NZ_CP007154.1"/>
</dbReference>
<gene>
    <name evidence="14" type="primary">dnaB</name>
    <name evidence="14" type="ORF">MYB_02160</name>
</gene>
<keyword evidence="9" id="KW-0413">Isomerase</keyword>
<evidence type="ECO:0000256" key="4">
    <source>
        <dbReference type="ARBA" id="ARBA00022741"/>
    </source>
</evidence>
<keyword evidence="2 12" id="KW-0639">Primosome</keyword>
<keyword evidence="7 12" id="KW-0067">ATP-binding</keyword>
<evidence type="ECO:0000256" key="3">
    <source>
        <dbReference type="ARBA" id="ARBA00022705"/>
    </source>
</evidence>
<dbReference type="GO" id="GO:0043139">
    <property type="term" value="F:5'-3' DNA helicase activity"/>
    <property type="evidence" value="ECO:0007669"/>
    <property type="project" value="UniProtKB-EC"/>
</dbReference>
<comment type="similarity">
    <text evidence="1 12">Belongs to the helicase family. DnaB subfamily.</text>
</comment>
<dbReference type="SUPFAM" id="SSF48024">
    <property type="entry name" value="N-terminal domain of DnaB helicase"/>
    <property type="match status" value="1"/>
</dbReference>
<dbReference type="EMBL" id="CP007154">
    <property type="protein sequence ID" value="AHH45436.1"/>
    <property type="molecule type" value="Genomic_DNA"/>
</dbReference>
<reference evidence="14 15" key="1">
    <citation type="journal article" date="2014" name="Genome Announc.">
        <title>Complete Genome Sequence of Mycoplasma bovoculi Strain M165/69T (ATCC 29104).</title>
        <authorList>
            <person name="Calcutt M.J."/>
            <person name="Foecking M.F."/>
        </authorList>
    </citation>
    <scope>NUCLEOTIDE SEQUENCE [LARGE SCALE GENOMIC DNA]</scope>
    <source>
        <strain evidence="14">M165/69</strain>
    </source>
</reference>
<evidence type="ECO:0000256" key="10">
    <source>
        <dbReference type="ARBA" id="ARBA00048954"/>
    </source>
</evidence>
<dbReference type="KEGG" id="mbc:MYB_02160"/>
<dbReference type="SUPFAM" id="SSF52540">
    <property type="entry name" value="P-loop containing nucleoside triphosphate hydrolases"/>
    <property type="match status" value="1"/>
</dbReference>
<dbReference type="Proteomes" id="UP000019229">
    <property type="component" value="Chromosome"/>
</dbReference>
<dbReference type="OrthoDB" id="9773982at2"/>
<dbReference type="InterPro" id="IPR036185">
    <property type="entry name" value="DNA_heli_DnaB-like_N_sf"/>
</dbReference>
<dbReference type="PANTHER" id="PTHR30153">
    <property type="entry name" value="REPLICATIVE DNA HELICASE DNAB"/>
    <property type="match status" value="1"/>
</dbReference>
<dbReference type="InterPro" id="IPR007694">
    <property type="entry name" value="DNA_helicase_DnaB-like_C"/>
</dbReference>
<dbReference type="PROSITE" id="PS51199">
    <property type="entry name" value="SF4_HELICASE"/>
    <property type="match status" value="1"/>
</dbReference>
<dbReference type="STRING" id="743966.MYB_02160"/>
<dbReference type="GO" id="GO:0005829">
    <property type="term" value="C:cytosol"/>
    <property type="evidence" value="ECO:0007669"/>
    <property type="project" value="TreeGrafter"/>
</dbReference>
<dbReference type="InterPro" id="IPR027417">
    <property type="entry name" value="P-loop_NTPase"/>
</dbReference>
<name>W5UTL8_9BACT</name>
<dbReference type="AlphaFoldDB" id="W5UTL8"/>
<evidence type="ECO:0000256" key="7">
    <source>
        <dbReference type="ARBA" id="ARBA00022840"/>
    </source>
</evidence>
<keyword evidence="15" id="KW-1185">Reference proteome</keyword>
<dbReference type="Gene3D" id="3.40.50.300">
    <property type="entry name" value="P-loop containing nucleotide triphosphate hydrolases"/>
    <property type="match status" value="1"/>
</dbReference>
<evidence type="ECO:0000256" key="9">
    <source>
        <dbReference type="ARBA" id="ARBA00023235"/>
    </source>
</evidence>
<organism evidence="14 15">
    <name type="scientific">Mesomycoplasma bovoculi M165/69</name>
    <dbReference type="NCBI Taxonomy" id="743966"/>
    <lineage>
        <taxon>Bacteria</taxon>
        <taxon>Bacillati</taxon>
        <taxon>Mycoplasmatota</taxon>
        <taxon>Mycoplasmoidales</taxon>
        <taxon>Metamycoplasmataceae</taxon>
        <taxon>Mesomycoplasma</taxon>
    </lineage>
</organism>
<dbReference type="PANTHER" id="PTHR30153:SF2">
    <property type="entry name" value="REPLICATIVE DNA HELICASE"/>
    <property type="match status" value="1"/>
</dbReference>
<evidence type="ECO:0000313" key="14">
    <source>
        <dbReference type="EMBL" id="AHH45436.1"/>
    </source>
</evidence>
<dbReference type="eggNOG" id="COG0305">
    <property type="taxonomic scope" value="Bacteria"/>
</dbReference>
<dbReference type="GO" id="GO:0006269">
    <property type="term" value="P:DNA replication, synthesis of primer"/>
    <property type="evidence" value="ECO:0007669"/>
    <property type="project" value="UniProtKB-UniRule"/>
</dbReference>
<dbReference type="GO" id="GO:0003677">
    <property type="term" value="F:DNA binding"/>
    <property type="evidence" value="ECO:0007669"/>
    <property type="project" value="UniProtKB-UniRule"/>
</dbReference>
<comment type="function">
    <text evidence="12">The main replicative DNA helicase, it participates in initiation and elongation during chromosome replication. Travels ahead of the DNA replisome, separating dsDNA into templates for DNA synthesis. A processive ATP-dependent 5'-3' DNA helicase it has DNA-dependent ATPase activity.</text>
</comment>
<sequence length="460" mass="52901">MNSNNNKDERFSAPELERSIIVFLLKNGDDQRFAKLLRDIDFTDSKLQTVFKTIDYFWDKSMNYDINLVTNKLKEDNEYDKLGGAHFFADLINYVPKTPHSIDYYIKKLTEKTSMRQTKDVLNQSIKDLNNPNLDISEIIGSLQSRINDIWLKPDNIDKFTNINEISKDIFQYLIDNRNKDSPLGLSSGYSNLDYMISGFQPGELFILAARPSVGKTAFALNLARNICASGDSVLFFSLEMSDKDLVTRILSLETSINATLFKTPKYLTNENFNRIKATVDQISRYDLVINDSGSINIDEIYWQVVKNYKNKSKKYKLIIFDYLQLINSSQKIRGDSRQVEVSIISRKLKQLAREVNTPIIALSQLSRSVEKREDKMPVLSDLRESGAIEQDADVVGFLYRDDYYGKKEGNYNDNQSITQLKIAKNRNGPTGVIEFAFYPEKGLFAEQERNSIDSNDFED</sequence>
<evidence type="ECO:0000256" key="8">
    <source>
        <dbReference type="ARBA" id="ARBA00023125"/>
    </source>
</evidence>
<dbReference type="NCBIfam" id="TIGR00665">
    <property type="entry name" value="DnaB"/>
    <property type="match status" value="1"/>
</dbReference>
<comment type="catalytic activity">
    <reaction evidence="10 12">
        <text>ATP + H2O = ADP + phosphate + H(+)</text>
        <dbReference type="Rhea" id="RHEA:13065"/>
        <dbReference type="ChEBI" id="CHEBI:15377"/>
        <dbReference type="ChEBI" id="CHEBI:15378"/>
        <dbReference type="ChEBI" id="CHEBI:30616"/>
        <dbReference type="ChEBI" id="CHEBI:43474"/>
        <dbReference type="ChEBI" id="CHEBI:456216"/>
        <dbReference type="EC" id="5.6.2.3"/>
    </reaction>
</comment>
<dbReference type="GO" id="GO:0016887">
    <property type="term" value="F:ATP hydrolysis activity"/>
    <property type="evidence" value="ECO:0007669"/>
    <property type="project" value="RHEA"/>
</dbReference>
<evidence type="ECO:0000256" key="6">
    <source>
        <dbReference type="ARBA" id="ARBA00022806"/>
    </source>
</evidence>
<protein>
    <recommendedName>
        <fullName evidence="11 12">Replicative DNA helicase</fullName>
        <ecNumber evidence="11 12">5.6.2.3</ecNumber>
    </recommendedName>
</protein>
<evidence type="ECO:0000259" key="13">
    <source>
        <dbReference type="PROSITE" id="PS51199"/>
    </source>
</evidence>
<accession>W5UTL8</accession>